<sequence length="73" mass="7885">MIEYAPGTQAPPPERTTYRVTYAVAGTAGIRWTDVTVLPGHSQESDIPAIIAARLTGRPADRRLITLLGLRAL</sequence>
<protein>
    <recommendedName>
        <fullName evidence="3">YD repeat-containing protein</fullName>
    </recommendedName>
</protein>
<reference evidence="1 2" key="1">
    <citation type="submission" date="2022-10" db="EMBL/GenBank/DDBJ databases">
        <title>The complete genomes of actinobacterial strains from the NBC collection.</title>
        <authorList>
            <person name="Joergensen T.S."/>
            <person name="Alvarez Arevalo M."/>
            <person name="Sterndorff E.B."/>
            <person name="Faurdal D."/>
            <person name="Vuksanovic O."/>
            <person name="Mourched A.-S."/>
            <person name="Charusanti P."/>
            <person name="Shaw S."/>
            <person name="Blin K."/>
            <person name="Weber T."/>
        </authorList>
    </citation>
    <scope>NUCLEOTIDE SEQUENCE [LARGE SCALE GENOMIC DNA]</scope>
    <source>
        <strain evidence="1 2">NBC_01247</strain>
    </source>
</reference>
<accession>A0ABZ1W3B1</accession>
<gene>
    <name evidence="1" type="ORF">OG469_06950</name>
</gene>
<dbReference type="RefSeq" id="WP_329500099.1">
    <property type="nucleotide sequence ID" value="NZ_CP108460.1"/>
</dbReference>
<evidence type="ECO:0000313" key="1">
    <source>
        <dbReference type="EMBL" id="WUS55275.1"/>
    </source>
</evidence>
<evidence type="ECO:0000313" key="2">
    <source>
        <dbReference type="Proteomes" id="UP001432014"/>
    </source>
</evidence>
<proteinExistence type="predicted"/>
<evidence type="ECO:0008006" key="3">
    <source>
        <dbReference type="Google" id="ProtNLM"/>
    </source>
</evidence>
<dbReference type="EMBL" id="CP108482">
    <property type="protein sequence ID" value="WUS55275.1"/>
    <property type="molecule type" value="Genomic_DNA"/>
</dbReference>
<name>A0ABZ1W3B1_9ACTN</name>
<keyword evidence="2" id="KW-1185">Reference proteome</keyword>
<dbReference type="Proteomes" id="UP001432014">
    <property type="component" value="Chromosome"/>
</dbReference>
<organism evidence="1 2">
    <name type="scientific">Kitasatospora herbaricolor</name>
    <dbReference type="NCBI Taxonomy" id="68217"/>
    <lineage>
        <taxon>Bacteria</taxon>
        <taxon>Bacillati</taxon>
        <taxon>Actinomycetota</taxon>
        <taxon>Actinomycetes</taxon>
        <taxon>Kitasatosporales</taxon>
        <taxon>Streptomycetaceae</taxon>
        <taxon>Kitasatospora</taxon>
    </lineage>
</organism>